<evidence type="ECO:0000313" key="2">
    <source>
        <dbReference type="Proteomes" id="UP001501697"/>
    </source>
</evidence>
<keyword evidence="2" id="KW-1185">Reference proteome</keyword>
<proteinExistence type="predicted"/>
<sequence>MTTITPKLRPSASARLAPAAPSLWRVIDAGGRVIGHVQARADRRGTRFRARRYHPPTRAFRDLGDFWSADDAVDCLRFSR</sequence>
<gene>
    <name evidence="1" type="ORF">GCM10022200_06200</name>
</gene>
<dbReference type="RefSeq" id="WP_344736400.1">
    <property type="nucleotide sequence ID" value="NZ_BAAAYU010000001.1"/>
</dbReference>
<evidence type="ECO:0000313" key="1">
    <source>
        <dbReference type="EMBL" id="GAA3626603.1"/>
    </source>
</evidence>
<dbReference type="Proteomes" id="UP001501697">
    <property type="component" value="Unassembled WGS sequence"/>
</dbReference>
<reference evidence="2" key="1">
    <citation type="journal article" date="2019" name="Int. J. Syst. Evol. Microbiol.">
        <title>The Global Catalogue of Microorganisms (GCM) 10K type strain sequencing project: providing services to taxonomists for standard genome sequencing and annotation.</title>
        <authorList>
            <consortium name="The Broad Institute Genomics Platform"/>
            <consortium name="The Broad Institute Genome Sequencing Center for Infectious Disease"/>
            <person name="Wu L."/>
            <person name="Ma J."/>
        </authorList>
    </citation>
    <scope>NUCLEOTIDE SEQUENCE [LARGE SCALE GENOMIC DNA]</scope>
    <source>
        <strain evidence="2">JCM 16544</strain>
    </source>
</reference>
<protein>
    <recommendedName>
        <fullName evidence="3">DNA mismatch repair protein</fullName>
    </recommendedName>
</protein>
<name>A0ABP7A824_9MICO</name>
<organism evidence="1 2">
    <name type="scientific">Microbacterium awajiense</name>
    <dbReference type="NCBI Taxonomy" id="415214"/>
    <lineage>
        <taxon>Bacteria</taxon>
        <taxon>Bacillati</taxon>
        <taxon>Actinomycetota</taxon>
        <taxon>Actinomycetes</taxon>
        <taxon>Micrococcales</taxon>
        <taxon>Microbacteriaceae</taxon>
        <taxon>Microbacterium</taxon>
    </lineage>
</organism>
<accession>A0ABP7A824</accession>
<evidence type="ECO:0008006" key="3">
    <source>
        <dbReference type="Google" id="ProtNLM"/>
    </source>
</evidence>
<comment type="caution">
    <text evidence="1">The sequence shown here is derived from an EMBL/GenBank/DDBJ whole genome shotgun (WGS) entry which is preliminary data.</text>
</comment>
<dbReference type="EMBL" id="BAAAYU010000001">
    <property type="protein sequence ID" value="GAA3626603.1"/>
    <property type="molecule type" value="Genomic_DNA"/>
</dbReference>